<reference evidence="18" key="2">
    <citation type="journal article" date="2021" name="PeerJ">
        <title>Extensive microbial diversity within the chicken gut microbiome revealed by metagenomics and culture.</title>
        <authorList>
            <person name="Gilroy R."/>
            <person name="Ravi A."/>
            <person name="Getino M."/>
            <person name="Pursley I."/>
            <person name="Horton D.L."/>
            <person name="Alikhan N.F."/>
            <person name="Baker D."/>
            <person name="Gharbi K."/>
            <person name="Hall N."/>
            <person name="Watson M."/>
            <person name="Adriaenssens E.M."/>
            <person name="Foster-Nyarko E."/>
            <person name="Jarju S."/>
            <person name="Secka A."/>
            <person name="Antonio M."/>
            <person name="Oren A."/>
            <person name="Chaudhuri R.R."/>
            <person name="La Ragione R."/>
            <person name="Hildebrand F."/>
            <person name="Pallen M.J."/>
        </authorList>
    </citation>
    <scope>NUCLEOTIDE SEQUENCE</scope>
    <source>
        <strain evidence="18">F6-4510</strain>
    </source>
</reference>
<dbReference type="EMBL" id="JADIMX010000106">
    <property type="protein sequence ID" value="MBO8434798.1"/>
    <property type="molecule type" value="Genomic_DNA"/>
</dbReference>
<evidence type="ECO:0000256" key="14">
    <source>
        <dbReference type="ARBA" id="ARBA00029490"/>
    </source>
</evidence>
<dbReference type="InterPro" id="IPR000581">
    <property type="entry name" value="ILV_EDD_N"/>
</dbReference>
<evidence type="ECO:0000259" key="17">
    <source>
        <dbReference type="Pfam" id="PF24877"/>
    </source>
</evidence>
<feature type="domain" description="Dihydroxy-acid/6-phosphogluconate dehydratase C-terminal" evidence="17">
    <location>
        <begin position="358"/>
        <end position="549"/>
    </location>
</feature>
<comment type="subunit">
    <text evidence="15">Homodimer.</text>
</comment>
<name>A0A9D9H4S1_9FIRM</name>
<comment type="pathway">
    <text evidence="13 15">Amino-acid biosynthesis; L-isoleucine biosynthesis; L-isoleucine from 2-oxobutanoate: step 3/4.</text>
</comment>
<feature type="binding site" evidence="15">
    <location>
        <position position="78"/>
    </location>
    <ligand>
        <name>Mg(2+)</name>
        <dbReference type="ChEBI" id="CHEBI:18420"/>
    </ligand>
</feature>
<dbReference type="InterPro" id="IPR020558">
    <property type="entry name" value="DiOHA_6PGluconate_deHydtase_CS"/>
</dbReference>
<keyword evidence="4 15" id="KW-0001">2Fe-2S</keyword>
<evidence type="ECO:0000313" key="18">
    <source>
        <dbReference type="EMBL" id="MBO8434798.1"/>
    </source>
</evidence>
<evidence type="ECO:0000256" key="7">
    <source>
        <dbReference type="ARBA" id="ARBA00023004"/>
    </source>
</evidence>
<dbReference type="Pfam" id="PF00920">
    <property type="entry name" value="ILVD_EDD_N"/>
    <property type="match status" value="1"/>
</dbReference>
<comment type="function">
    <text evidence="15">Functions in the biosynthesis of branched-chain amino acids. Catalyzes the dehydration of (2R,3R)-2,3-dihydroxy-3-methylpentanoate (2,3-dihydroxy-3-methylvalerate) into 2-oxo-3-methylpentanoate (2-oxo-3-methylvalerate) and of (2R)-2,3-dihydroxy-3-methylbutanoate (2,3-dihydroxyisovalerate) into 2-oxo-3-methylbutanoate (2-oxoisovalerate), the penultimate precursor to L-isoleucine and L-valine, respectively.</text>
</comment>
<keyword evidence="3 15" id="KW-0028">Amino-acid biosynthesis</keyword>
<comment type="cofactor">
    <cofactor evidence="1 15">
        <name>Mg(2+)</name>
        <dbReference type="ChEBI" id="CHEBI:18420"/>
    </cofactor>
</comment>
<evidence type="ECO:0000256" key="8">
    <source>
        <dbReference type="ARBA" id="ARBA00023014"/>
    </source>
</evidence>
<evidence type="ECO:0000256" key="1">
    <source>
        <dbReference type="ARBA" id="ARBA00001946"/>
    </source>
</evidence>
<keyword evidence="10 15" id="KW-0100">Branched-chain amino acid biosynthesis</keyword>
<comment type="catalytic activity">
    <reaction evidence="11">
        <text>(2R)-2,3-dihydroxy-3-methylbutanoate = 3-methyl-2-oxobutanoate + H2O</text>
        <dbReference type="Rhea" id="RHEA:24809"/>
        <dbReference type="ChEBI" id="CHEBI:11851"/>
        <dbReference type="ChEBI" id="CHEBI:15377"/>
        <dbReference type="ChEBI" id="CHEBI:49072"/>
        <dbReference type="EC" id="4.2.1.9"/>
    </reaction>
    <physiologicalReaction direction="left-to-right" evidence="11">
        <dbReference type="Rhea" id="RHEA:24810"/>
    </physiologicalReaction>
</comment>
<comment type="caution">
    <text evidence="18">The sequence shown here is derived from an EMBL/GenBank/DDBJ whole genome shotgun (WGS) entry which is preliminary data.</text>
</comment>
<dbReference type="GO" id="GO:0009097">
    <property type="term" value="P:isoleucine biosynthetic process"/>
    <property type="evidence" value="ECO:0007669"/>
    <property type="project" value="UniProtKB-UniRule"/>
</dbReference>
<dbReference type="PANTHER" id="PTHR43661:SF3">
    <property type="entry name" value="D-XYLONATE DEHYDRATASE YAGF-RELATED"/>
    <property type="match status" value="1"/>
</dbReference>
<dbReference type="PROSITE" id="PS00887">
    <property type="entry name" value="ILVD_EDD_2"/>
    <property type="match status" value="1"/>
</dbReference>
<feature type="binding site" evidence="15">
    <location>
        <position position="120"/>
    </location>
    <ligand>
        <name>Mg(2+)</name>
        <dbReference type="ChEBI" id="CHEBI:18420"/>
    </ligand>
</feature>
<feature type="binding site" description="via carbamate group" evidence="15">
    <location>
        <position position="121"/>
    </location>
    <ligand>
        <name>Mg(2+)</name>
        <dbReference type="ChEBI" id="CHEBI:18420"/>
    </ligand>
</feature>
<dbReference type="SUPFAM" id="SSF52016">
    <property type="entry name" value="LeuD/IlvD-like"/>
    <property type="match status" value="1"/>
</dbReference>
<keyword evidence="9 15" id="KW-0456">Lyase</keyword>
<comment type="similarity">
    <text evidence="2 15">Belongs to the IlvD/Edd family.</text>
</comment>
<comment type="cofactor">
    <cofactor evidence="15">
        <name>[2Fe-2S] cluster</name>
        <dbReference type="ChEBI" id="CHEBI:190135"/>
    </cofactor>
    <text evidence="15">Binds 1 [2Fe-2S] cluster per subunit. This cluster acts as a Lewis acid cofactor.</text>
</comment>
<gene>
    <name evidence="15 18" type="primary">ilvD</name>
    <name evidence="18" type="ORF">IAC55_05720</name>
</gene>
<dbReference type="NCBIfam" id="NF002068">
    <property type="entry name" value="PRK00911.1"/>
    <property type="match status" value="1"/>
</dbReference>
<feature type="domain" description="Dihydroxy-acid/6-phosphogluconate dehydratase N-terminal" evidence="16">
    <location>
        <begin position="31"/>
        <end position="348"/>
    </location>
</feature>
<evidence type="ECO:0000256" key="12">
    <source>
        <dbReference type="ARBA" id="ARBA00029436"/>
    </source>
</evidence>
<dbReference type="Proteomes" id="UP000823611">
    <property type="component" value="Unassembled WGS sequence"/>
</dbReference>
<evidence type="ECO:0000256" key="11">
    <source>
        <dbReference type="ARBA" id="ARBA00029304"/>
    </source>
</evidence>
<reference evidence="18" key="1">
    <citation type="submission" date="2020-10" db="EMBL/GenBank/DDBJ databases">
        <authorList>
            <person name="Gilroy R."/>
        </authorList>
    </citation>
    <scope>NUCLEOTIDE SEQUENCE</scope>
    <source>
        <strain evidence="18">F6-4510</strain>
    </source>
</reference>
<accession>A0A9D9H4S1</accession>
<dbReference type="PROSITE" id="PS00886">
    <property type="entry name" value="ILVD_EDD_1"/>
    <property type="match status" value="1"/>
</dbReference>
<dbReference type="AlphaFoldDB" id="A0A9D9H4S1"/>
<feature type="active site" description="Proton acceptor" evidence="15">
    <location>
        <position position="468"/>
    </location>
</feature>
<dbReference type="GO" id="GO:0009099">
    <property type="term" value="P:L-valine biosynthetic process"/>
    <property type="evidence" value="ECO:0007669"/>
    <property type="project" value="UniProtKB-UniRule"/>
</dbReference>
<evidence type="ECO:0000259" key="16">
    <source>
        <dbReference type="Pfam" id="PF00920"/>
    </source>
</evidence>
<feature type="modified residue" description="N6-carboxylysine" evidence="15">
    <location>
        <position position="121"/>
    </location>
</feature>
<dbReference type="SUPFAM" id="SSF143975">
    <property type="entry name" value="IlvD/EDD N-terminal domain-like"/>
    <property type="match status" value="1"/>
</dbReference>
<keyword evidence="5 15" id="KW-0479">Metal-binding</keyword>
<evidence type="ECO:0000256" key="15">
    <source>
        <dbReference type="HAMAP-Rule" id="MF_00012"/>
    </source>
</evidence>
<dbReference type="Pfam" id="PF24877">
    <property type="entry name" value="ILV_EDD_C"/>
    <property type="match status" value="1"/>
</dbReference>
<organism evidence="18 19">
    <name type="scientific">Candidatus Fimicola merdigallinarum</name>
    <dbReference type="NCBI Taxonomy" id="2840819"/>
    <lineage>
        <taxon>Bacteria</taxon>
        <taxon>Bacillati</taxon>
        <taxon>Bacillota</taxon>
        <taxon>Clostridia</taxon>
        <taxon>Lachnospirales</taxon>
        <taxon>Lachnospiraceae</taxon>
        <taxon>Lachnospiraceae incertae sedis</taxon>
        <taxon>Candidatus Fimicola</taxon>
    </lineage>
</organism>
<dbReference type="InterPro" id="IPR004404">
    <property type="entry name" value="DihydroxyA_deHydtase"/>
</dbReference>
<evidence type="ECO:0000256" key="6">
    <source>
        <dbReference type="ARBA" id="ARBA00022842"/>
    </source>
</evidence>
<dbReference type="GO" id="GO:0000287">
    <property type="term" value="F:magnesium ion binding"/>
    <property type="evidence" value="ECO:0007669"/>
    <property type="project" value="UniProtKB-UniRule"/>
</dbReference>
<dbReference type="PANTHER" id="PTHR43661">
    <property type="entry name" value="D-XYLONATE DEHYDRATASE"/>
    <property type="match status" value="1"/>
</dbReference>
<evidence type="ECO:0000256" key="13">
    <source>
        <dbReference type="ARBA" id="ARBA00029437"/>
    </source>
</evidence>
<comment type="caution">
    <text evidence="15">Lacks conserved residue(s) required for the propagation of feature annotation.</text>
</comment>
<evidence type="ECO:0000313" key="19">
    <source>
        <dbReference type="Proteomes" id="UP000823611"/>
    </source>
</evidence>
<feature type="binding site" evidence="15">
    <location>
        <position position="442"/>
    </location>
    <ligand>
        <name>Mg(2+)</name>
        <dbReference type="ChEBI" id="CHEBI:18420"/>
    </ligand>
</feature>
<keyword evidence="8 15" id="KW-0411">Iron-sulfur</keyword>
<keyword evidence="6 15" id="KW-0460">Magnesium</keyword>
<dbReference type="GO" id="GO:0051537">
    <property type="term" value="F:2 iron, 2 sulfur cluster binding"/>
    <property type="evidence" value="ECO:0007669"/>
    <property type="project" value="UniProtKB-UniRule"/>
</dbReference>
<evidence type="ECO:0000256" key="4">
    <source>
        <dbReference type="ARBA" id="ARBA00022714"/>
    </source>
</evidence>
<sequence length="556" mass="58624">MRSDSVKLGPQSAPARSLMHALGLTNEEIKKPLIGIVSSYNEIVPGHMNLDKIVDAVKLGVAMAGGVPIVFPAIAVCDGIAMGHIGMKYSLVTRDLIADSTEAMAMAHGFDGLVMVPNCDKNVPGLLMAAARLNIPSIFVSGGPMLAGRINGKKTSLSTIFEAVGAVANGTMTEEELDEYENKTCPTCGSCSGMYTANSMNCLTEVLGMGLKGNGTIPAVYSQRIQLAKRAGMQIMELVKNDIRPRDIMTKNAFLNALTMDMALGCSTNSMLHLPAIAHEAGVEIDVDIANEISAKTPNLCHLAPAGHTYIEELDEAGGIYAVMNEINKLGLLHTDCMTVTGKTVGENIDGCVNLNPEVIRPVENPYSQTGGIAVLKGNLAPDSCVVKRSAVADEMMVHSGPARVFDCEEDAIKAIKGGKIVDGDVVVIRYEGPKGGPGMREMLNPTSAIMGMGLGSTVALITDGRFSGASRGASIGHVSPEAAVGGNIALVEEGDIIDINIPENTINFRVSDEELEKRRAKWTPKTPAVTTGYLARYSAMVTSGNRGAILEVPKK</sequence>
<evidence type="ECO:0000256" key="10">
    <source>
        <dbReference type="ARBA" id="ARBA00023304"/>
    </source>
</evidence>
<dbReference type="InterPro" id="IPR056740">
    <property type="entry name" value="ILV_EDD_C"/>
</dbReference>
<dbReference type="GO" id="GO:0005829">
    <property type="term" value="C:cytosol"/>
    <property type="evidence" value="ECO:0007669"/>
    <property type="project" value="TreeGrafter"/>
</dbReference>
<dbReference type="HAMAP" id="MF_00012">
    <property type="entry name" value="IlvD"/>
    <property type="match status" value="1"/>
</dbReference>
<evidence type="ECO:0000256" key="5">
    <source>
        <dbReference type="ARBA" id="ARBA00022723"/>
    </source>
</evidence>
<comment type="pathway">
    <text evidence="12 15">Amino-acid biosynthesis; L-valine biosynthesis; L-valine from pyruvate: step 3/4.</text>
</comment>
<protein>
    <recommendedName>
        <fullName evidence="14 15">Dihydroxy-acid dehydratase</fullName>
        <shortName evidence="15">DAD</shortName>
        <ecNumber evidence="14 15">4.2.1.9</ecNumber>
    </recommendedName>
</protein>
<dbReference type="FunFam" id="3.50.30.80:FF:000001">
    <property type="entry name" value="Dihydroxy-acid dehydratase"/>
    <property type="match status" value="1"/>
</dbReference>
<evidence type="ECO:0000256" key="2">
    <source>
        <dbReference type="ARBA" id="ARBA00006486"/>
    </source>
</evidence>
<dbReference type="InterPro" id="IPR042096">
    <property type="entry name" value="Dihydro-acid_dehy_C"/>
</dbReference>
<proteinExistence type="inferred from homology"/>
<dbReference type="EC" id="4.2.1.9" evidence="14 15"/>
<evidence type="ECO:0000256" key="9">
    <source>
        <dbReference type="ARBA" id="ARBA00023239"/>
    </source>
</evidence>
<comment type="catalytic activity">
    <reaction evidence="15">
        <text>(2R,3R)-2,3-dihydroxy-3-methylpentanoate = (S)-3-methyl-2-oxopentanoate + H2O</text>
        <dbReference type="Rhea" id="RHEA:27694"/>
        <dbReference type="ChEBI" id="CHEBI:15377"/>
        <dbReference type="ChEBI" id="CHEBI:35146"/>
        <dbReference type="ChEBI" id="CHEBI:49258"/>
        <dbReference type="EC" id="4.2.1.9"/>
    </reaction>
</comment>
<evidence type="ECO:0000256" key="3">
    <source>
        <dbReference type="ARBA" id="ARBA00022605"/>
    </source>
</evidence>
<dbReference type="NCBIfam" id="TIGR00110">
    <property type="entry name" value="ilvD"/>
    <property type="match status" value="1"/>
</dbReference>
<dbReference type="GO" id="GO:0004160">
    <property type="term" value="F:dihydroxy-acid dehydratase activity"/>
    <property type="evidence" value="ECO:0007669"/>
    <property type="project" value="UniProtKB-UniRule"/>
</dbReference>
<keyword evidence="7 15" id="KW-0408">Iron</keyword>
<dbReference type="InterPro" id="IPR037237">
    <property type="entry name" value="IlvD/EDD_N"/>
</dbReference>
<dbReference type="Gene3D" id="3.50.30.80">
    <property type="entry name" value="IlvD/EDD C-terminal domain-like"/>
    <property type="match status" value="1"/>
</dbReference>